<accession>A0A0X8X9L4</accession>
<dbReference type="EMBL" id="AP017372">
    <property type="protein sequence ID" value="BAU58027.2"/>
    <property type="molecule type" value="Genomic_DNA"/>
</dbReference>
<proteinExistence type="predicted"/>
<protein>
    <submittedName>
        <fullName evidence="1">Uncharacterized protein</fullName>
    </submittedName>
</protein>
<dbReference type="KEGG" id="hhk:HH1059_13190"/>
<sequence>MAITSSPATTLTMGTLITNRTISAPVLPLATLPMAATRTLEPSLPVTAQPPVTIILTALPIRATARTTVITLVTTPAPTPSINRIQIKATEQARARVMATATARVDMALVNKVGCRGCSTPPTPSSF</sequence>
<organism evidence="1 2">
    <name type="scientific">Halorhodospira halochloris</name>
    <name type="common">Ectothiorhodospira halochloris</name>
    <dbReference type="NCBI Taxonomy" id="1052"/>
    <lineage>
        <taxon>Bacteria</taxon>
        <taxon>Pseudomonadati</taxon>
        <taxon>Pseudomonadota</taxon>
        <taxon>Gammaproteobacteria</taxon>
        <taxon>Chromatiales</taxon>
        <taxon>Ectothiorhodospiraceae</taxon>
        <taxon>Halorhodospira</taxon>
    </lineage>
</organism>
<name>A0A0X8X9L4_HALHR</name>
<reference evidence="1" key="1">
    <citation type="submission" date="2016-02" db="EMBL/GenBank/DDBJ databases">
        <title>Halorhodospira halochloris DSM-1059 complete genome, version 2.</title>
        <authorList>
            <person name="Tsukatani Y."/>
        </authorList>
    </citation>
    <scope>NUCLEOTIDE SEQUENCE</scope>
    <source>
        <strain evidence="1">DSM 1059</strain>
    </source>
</reference>
<dbReference type="AlphaFoldDB" id="A0A0X8X9L4"/>
<dbReference type="Proteomes" id="UP000218890">
    <property type="component" value="Chromosome"/>
</dbReference>
<gene>
    <name evidence="1" type="ORF">HH1059_13190</name>
</gene>
<evidence type="ECO:0000313" key="2">
    <source>
        <dbReference type="Proteomes" id="UP000218890"/>
    </source>
</evidence>
<evidence type="ECO:0000313" key="1">
    <source>
        <dbReference type="EMBL" id="BAU58027.2"/>
    </source>
</evidence>
<keyword evidence="2" id="KW-1185">Reference proteome</keyword>